<dbReference type="EMBL" id="JACHJY010000002">
    <property type="protein sequence ID" value="MBB4981137.1"/>
    <property type="molecule type" value="Genomic_DNA"/>
</dbReference>
<proteinExistence type="predicted"/>
<dbReference type="AlphaFoldDB" id="A0A7W7XAM9"/>
<dbReference type="Pfam" id="PF01526">
    <property type="entry name" value="DDE_Tnp_Tn3"/>
    <property type="match status" value="1"/>
</dbReference>
<name>A0A7W7XAM9_9ACTN</name>
<keyword evidence="4" id="KW-1185">Reference proteome</keyword>
<sequence length="99" mass="10983">MAPPPPSEPTARSAGSVTWRFPRGGPKHPTYRAIEELGRAVRTAFICDYLADADLRREINDGLQAKESQEVSMLALRLLQSALVHVNTLLLQDILSEEK</sequence>
<dbReference type="RefSeq" id="WP_221517900.1">
    <property type="nucleotide sequence ID" value="NZ_JACHJY010000002.1"/>
</dbReference>
<protein>
    <submittedName>
        <fullName evidence="3">TnpA family transposase</fullName>
    </submittedName>
</protein>
<evidence type="ECO:0000259" key="2">
    <source>
        <dbReference type="Pfam" id="PF01526"/>
    </source>
</evidence>
<evidence type="ECO:0000313" key="3">
    <source>
        <dbReference type="EMBL" id="MBB4981137.1"/>
    </source>
</evidence>
<dbReference type="InterPro" id="IPR002513">
    <property type="entry name" value="Tn3_Tnp_DDE_dom"/>
</dbReference>
<dbReference type="Proteomes" id="UP000582643">
    <property type="component" value="Unassembled WGS sequence"/>
</dbReference>
<reference evidence="3 4" key="1">
    <citation type="submission" date="2020-08" db="EMBL/GenBank/DDBJ databases">
        <title>Genomic Encyclopedia of Type Strains, Phase III (KMG-III): the genomes of soil and plant-associated and newly described type strains.</title>
        <authorList>
            <person name="Whitman W."/>
        </authorList>
    </citation>
    <scope>NUCLEOTIDE SEQUENCE [LARGE SCALE GENOMIC DNA]</scope>
    <source>
        <strain evidence="3 4">SFB5A</strain>
    </source>
</reference>
<feature type="region of interest" description="Disordered" evidence="1">
    <location>
        <begin position="1"/>
        <end position="24"/>
    </location>
</feature>
<organism evidence="3 4">
    <name type="scientific">Streptomyces nymphaeiformis</name>
    <dbReference type="NCBI Taxonomy" id="2663842"/>
    <lineage>
        <taxon>Bacteria</taxon>
        <taxon>Bacillati</taxon>
        <taxon>Actinomycetota</taxon>
        <taxon>Actinomycetes</taxon>
        <taxon>Kitasatosporales</taxon>
        <taxon>Streptomycetaceae</taxon>
        <taxon>Streptomyces</taxon>
    </lineage>
</organism>
<dbReference type="GO" id="GO:0006313">
    <property type="term" value="P:DNA transposition"/>
    <property type="evidence" value="ECO:0007669"/>
    <property type="project" value="InterPro"/>
</dbReference>
<comment type="caution">
    <text evidence="3">The sequence shown here is derived from an EMBL/GenBank/DDBJ whole genome shotgun (WGS) entry which is preliminary data.</text>
</comment>
<evidence type="ECO:0000313" key="4">
    <source>
        <dbReference type="Proteomes" id="UP000582643"/>
    </source>
</evidence>
<accession>A0A7W7XAM9</accession>
<feature type="domain" description="Tn3 transposase DDE" evidence="2">
    <location>
        <begin position="14"/>
        <end position="67"/>
    </location>
</feature>
<gene>
    <name evidence="3" type="ORF">GGE06_002045</name>
</gene>
<dbReference type="GO" id="GO:0004803">
    <property type="term" value="F:transposase activity"/>
    <property type="evidence" value="ECO:0007669"/>
    <property type="project" value="InterPro"/>
</dbReference>
<evidence type="ECO:0000256" key="1">
    <source>
        <dbReference type="SAM" id="MobiDB-lite"/>
    </source>
</evidence>